<keyword evidence="6" id="KW-0479">Metal-binding</keyword>
<sequence length="304" mass="33889">MDTTKEAANTLAKESQKLEQKIEEKLTVLWNDLPPWQRDNHYIHSGYRLASSSFSRSLSSLRYLHNETVNIYTHLLGSTLFLLLSFSLYRTLSERYPTATPEDVLVFSCFFAGAVGCLSMSATYHTISNHSEAVAKWGNKLDYLGIVGLIWGSFVPVLYYGFRTQPDLMKAYLGMITTLSLTTAITSTHHSFRTPTLRPLRATMFVLTGLSALVPVIHAARLYGLATLRSTIALDYVLLQGALYILGAAIYAFRVPERLWPGRFDIWGSSHQIFHVLVVAAAGVHLGGLVRAFDVEPGGFRHSL</sequence>
<keyword evidence="7" id="KW-0175">Coiled coil</keyword>
<dbReference type="GO" id="GO:0016020">
    <property type="term" value="C:membrane"/>
    <property type="evidence" value="ECO:0007669"/>
    <property type="project" value="UniProtKB-SubCell"/>
</dbReference>
<feature type="transmembrane region" description="Helical" evidence="8">
    <location>
        <begin position="273"/>
        <end position="293"/>
    </location>
</feature>
<dbReference type="Pfam" id="PF03006">
    <property type="entry name" value="HlyIII"/>
    <property type="match status" value="1"/>
</dbReference>
<dbReference type="InterPro" id="IPR004254">
    <property type="entry name" value="AdipoR/HlyIII-related"/>
</dbReference>
<dbReference type="GO" id="GO:0006882">
    <property type="term" value="P:intracellular zinc ion homeostasis"/>
    <property type="evidence" value="ECO:0007669"/>
    <property type="project" value="TreeGrafter"/>
</dbReference>
<evidence type="ECO:0000256" key="7">
    <source>
        <dbReference type="SAM" id="Coils"/>
    </source>
</evidence>
<gene>
    <name evidence="9" type="ORF">BU23DRAFT_587049</name>
</gene>
<feature type="transmembrane region" description="Helical" evidence="8">
    <location>
        <begin position="71"/>
        <end position="92"/>
    </location>
</feature>
<keyword evidence="3 8" id="KW-0812">Transmembrane</keyword>
<dbReference type="EMBL" id="ML976660">
    <property type="protein sequence ID" value="KAF1978666.1"/>
    <property type="molecule type" value="Genomic_DNA"/>
</dbReference>
<comment type="subcellular location">
    <subcellularLocation>
        <location evidence="1">Membrane</location>
        <topology evidence="1">Multi-pass membrane protein</topology>
    </subcellularLocation>
</comment>
<evidence type="ECO:0000256" key="2">
    <source>
        <dbReference type="ARBA" id="ARBA00007018"/>
    </source>
</evidence>
<evidence type="ECO:0000256" key="5">
    <source>
        <dbReference type="ARBA" id="ARBA00023136"/>
    </source>
</evidence>
<evidence type="ECO:0000256" key="3">
    <source>
        <dbReference type="ARBA" id="ARBA00022692"/>
    </source>
</evidence>
<dbReference type="OrthoDB" id="529367at2759"/>
<dbReference type="GO" id="GO:0038023">
    <property type="term" value="F:signaling receptor activity"/>
    <property type="evidence" value="ECO:0007669"/>
    <property type="project" value="TreeGrafter"/>
</dbReference>
<reference evidence="9" key="1">
    <citation type="journal article" date="2020" name="Stud. Mycol.">
        <title>101 Dothideomycetes genomes: a test case for predicting lifestyles and emergence of pathogens.</title>
        <authorList>
            <person name="Haridas S."/>
            <person name="Albert R."/>
            <person name="Binder M."/>
            <person name="Bloem J."/>
            <person name="Labutti K."/>
            <person name="Salamov A."/>
            <person name="Andreopoulos B."/>
            <person name="Baker S."/>
            <person name="Barry K."/>
            <person name="Bills G."/>
            <person name="Bluhm B."/>
            <person name="Cannon C."/>
            <person name="Castanera R."/>
            <person name="Culley D."/>
            <person name="Daum C."/>
            <person name="Ezra D."/>
            <person name="Gonzalez J."/>
            <person name="Henrissat B."/>
            <person name="Kuo A."/>
            <person name="Liang C."/>
            <person name="Lipzen A."/>
            <person name="Lutzoni F."/>
            <person name="Magnuson J."/>
            <person name="Mondo S."/>
            <person name="Nolan M."/>
            <person name="Ohm R."/>
            <person name="Pangilinan J."/>
            <person name="Park H.-J."/>
            <person name="Ramirez L."/>
            <person name="Alfaro M."/>
            <person name="Sun H."/>
            <person name="Tritt A."/>
            <person name="Yoshinaga Y."/>
            <person name="Zwiers L.-H."/>
            <person name="Turgeon B."/>
            <person name="Goodwin S."/>
            <person name="Spatafora J."/>
            <person name="Crous P."/>
            <person name="Grigoriev I."/>
        </authorList>
    </citation>
    <scope>NUCLEOTIDE SEQUENCE</scope>
    <source>
        <strain evidence="9">CBS 107.79</strain>
    </source>
</reference>
<proteinExistence type="inferred from homology"/>
<dbReference type="PANTHER" id="PTHR20855:SF52">
    <property type="entry name" value="ADIPONECTIN RECEPTOR PROTEIN"/>
    <property type="match status" value="1"/>
</dbReference>
<keyword evidence="5 8" id="KW-0472">Membrane</keyword>
<feature type="transmembrane region" description="Helical" evidence="8">
    <location>
        <begin position="104"/>
        <end position="123"/>
    </location>
</feature>
<feature type="transmembrane region" description="Helical" evidence="8">
    <location>
        <begin position="236"/>
        <end position="253"/>
    </location>
</feature>
<feature type="binding site" evidence="6">
    <location>
        <position position="271"/>
    </location>
    <ligand>
        <name>Zn(2+)</name>
        <dbReference type="ChEBI" id="CHEBI:29105"/>
    </ligand>
</feature>
<feature type="transmembrane region" description="Helical" evidence="8">
    <location>
        <begin position="171"/>
        <end position="192"/>
    </location>
</feature>
<evidence type="ECO:0000313" key="9">
    <source>
        <dbReference type="EMBL" id="KAF1978666.1"/>
    </source>
</evidence>
<evidence type="ECO:0000256" key="4">
    <source>
        <dbReference type="ARBA" id="ARBA00022989"/>
    </source>
</evidence>
<evidence type="ECO:0000256" key="6">
    <source>
        <dbReference type="PIRSR" id="PIRSR604254-1"/>
    </source>
</evidence>
<feature type="transmembrane region" description="Helical" evidence="8">
    <location>
        <begin position="143"/>
        <end position="162"/>
    </location>
</feature>
<dbReference type="Proteomes" id="UP000800036">
    <property type="component" value="Unassembled WGS sequence"/>
</dbReference>
<protein>
    <submittedName>
        <fullName evidence="9">HlyIII-domain-containing protein</fullName>
    </submittedName>
</protein>
<feature type="binding site" evidence="6">
    <location>
        <position position="125"/>
    </location>
    <ligand>
        <name>Zn(2+)</name>
        <dbReference type="ChEBI" id="CHEBI:29105"/>
    </ligand>
</feature>
<feature type="binding site" evidence="6">
    <location>
        <position position="275"/>
    </location>
    <ligand>
        <name>Zn(2+)</name>
        <dbReference type="ChEBI" id="CHEBI:29105"/>
    </ligand>
</feature>
<comment type="similarity">
    <text evidence="2">Belongs to the ADIPOR family.</text>
</comment>
<evidence type="ECO:0000313" key="10">
    <source>
        <dbReference type="Proteomes" id="UP000800036"/>
    </source>
</evidence>
<feature type="transmembrane region" description="Helical" evidence="8">
    <location>
        <begin position="204"/>
        <end position="224"/>
    </location>
</feature>
<evidence type="ECO:0000256" key="1">
    <source>
        <dbReference type="ARBA" id="ARBA00004141"/>
    </source>
</evidence>
<dbReference type="GO" id="GO:0046872">
    <property type="term" value="F:metal ion binding"/>
    <property type="evidence" value="ECO:0007669"/>
    <property type="project" value="UniProtKB-KW"/>
</dbReference>
<organism evidence="9 10">
    <name type="scientific">Bimuria novae-zelandiae CBS 107.79</name>
    <dbReference type="NCBI Taxonomy" id="1447943"/>
    <lineage>
        <taxon>Eukaryota</taxon>
        <taxon>Fungi</taxon>
        <taxon>Dikarya</taxon>
        <taxon>Ascomycota</taxon>
        <taxon>Pezizomycotina</taxon>
        <taxon>Dothideomycetes</taxon>
        <taxon>Pleosporomycetidae</taxon>
        <taxon>Pleosporales</taxon>
        <taxon>Massarineae</taxon>
        <taxon>Didymosphaeriaceae</taxon>
        <taxon>Bimuria</taxon>
    </lineage>
</organism>
<dbReference type="PANTHER" id="PTHR20855">
    <property type="entry name" value="ADIPOR/PROGESTIN RECEPTOR-RELATED"/>
    <property type="match status" value="1"/>
</dbReference>
<accession>A0A6A5VUX3</accession>
<evidence type="ECO:0000256" key="8">
    <source>
        <dbReference type="SAM" id="Phobius"/>
    </source>
</evidence>
<keyword evidence="10" id="KW-1185">Reference proteome</keyword>
<keyword evidence="6" id="KW-0862">Zinc</keyword>
<keyword evidence="4 8" id="KW-1133">Transmembrane helix</keyword>
<name>A0A6A5VUX3_9PLEO</name>
<dbReference type="AlphaFoldDB" id="A0A6A5VUX3"/>
<feature type="coiled-coil region" evidence="7">
    <location>
        <begin position="1"/>
        <end position="28"/>
    </location>
</feature>